<accession>A0ABW8IL02</accession>
<dbReference type="PANTHER" id="PTHR43174:SF2">
    <property type="entry name" value="UDP-N-ACETYLGLUCOSAMINE 2-EPIMERASE"/>
    <property type="match status" value="1"/>
</dbReference>
<evidence type="ECO:0000256" key="1">
    <source>
        <dbReference type="ARBA" id="ARBA00023235"/>
    </source>
</evidence>
<dbReference type="NCBIfam" id="TIGR00236">
    <property type="entry name" value="wecB"/>
    <property type="match status" value="1"/>
</dbReference>
<protein>
    <recommendedName>
        <fullName evidence="4">UDP-N-acetylglucosamine 2-epimerase (non-hydrolyzing)</fullName>
        <ecNumber evidence="4">5.1.3.14</ecNumber>
    </recommendedName>
</protein>
<sequence length="380" mass="42145">MASPFCKGGCMQDILIISGTRPEIIKLAPLYHCLLASGWAQPHWLHTGQHGEMARQMLACFDIVPDVSLERGGDALCEFSTCCRSLLDQVMLRTSWSLAVVQGDTESTFIGALCGFYHRVPVAHIEAGLRTYDLERPFPEEGVRQMVSRIARFHFAPTERAAMALRKEAIAPEHISVTGNTVIDAQHWVVRRHHIKRRVEGRGHLLVTAHRRENWGSDLREICYAIADVAHRHPDLQVMFPVHLNPVVSQPVHAILGELANVHLSPPLDYLDMQQALIDAWLVLTDSGGLQEEAPTFGVPLLVLRTETERPEAIEAGCARLVGTRRASIVNQIEALWSDADAYQSMARAGNPFGDGKACVRVSNLLKDALAGEERQREAS</sequence>
<evidence type="ECO:0000256" key="2">
    <source>
        <dbReference type="ARBA" id="ARBA00036080"/>
    </source>
</evidence>
<keyword evidence="8" id="KW-1185">Reference proteome</keyword>
<keyword evidence="1 5" id="KW-0413">Isomerase</keyword>
<dbReference type="CDD" id="cd03786">
    <property type="entry name" value="GTB_UDP-GlcNAc_2-Epimerase"/>
    <property type="match status" value="1"/>
</dbReference>
<dbReference type="Pfam" id="PF02350">
    <property type="entry name" value="Epimerase_2"/>
    <property type="match status" value="1"/>
</dbReference>
<proteinExistence type="inferred from homology"/>
<dbReference type="Gene3D" id="3.40.50.2000">
    <property type="entry name" value="Glycogen Phosphorylase B"/>
    <property type="match status" value="2"/>
</dbReference>
<evidence type="ECO:0000256" key="4">
    <source>
        <dbReference type="ARBA" id="ARBA00038858"/>
    </source>
</evidence>
<dbReference type="Proteomes" id="UP001620409">
    <property type="component" value="Unassembled WGS sequence"/>
</dbReference>
<dbReference type="EMBL" id="JADIKI010000022">
    <property type="protein sequence ID" value="MFK2854951.1"/>
    <property type="molecule type" value="Genomic_DNA"/>
</dbReference>
<feature type="domain" description="UDP-N-acetylglucosamine 2-epimerase" evidence="6">
    <location>
        <begin position="41"/>
        <end position="367"/>
    </location>
</feature>
<gene>
    <name evidence="7" type="primary">wecB</name>
    <name evidence="7" type="ORF">ISP18_10155</name>
</gene>
<comment type="caution">
    <text evidence="7">The sequence shown here is derived from an EMBL/GenBank/DDBJ whole genome shotgun (WGS) entry which is preliminary data.</text>
</comment>
<comment type="catalytic activity">
    <reaction evidence="2">
        <text>UDP-N-acetyl-alpha-D-glucosamine = UDP-N-acetyl-alpha-D-mannosamine</text>
        <dbReference type="Rhea" id="RHEA:17213"/>
        <dbReference type="ChEBI" id="CHEBI:57705"/>
        <dbReference type="ChEBI" id="CHEBI:68623"/>
        <dbReference type="EC" id="5.1.3.14"/>
    </reaction>
</comment>
<evidence type="ECO:0000256" key="5">
    <source>
        <dbReference type="RuleBase" id="RU003513"/>
    </source>
</evidence>
<dbReference type="SUPFAM" id="SSF53756">
    <property type="entry name" value="UDP-Glycosyltransferase/glycogen phosphorylase"/>
    <property type="match status" value="1"/>
</dbReference>
<evidence type="ECO:0000259" key="6">
    <source>
        <dbReference type="Pfam" id="PF02350"/>
    </source>
</evidence>
<evidence type="ECO:0000256" key="3">
    <source>
        <dbReference type="ARBA" id="ARBA00038209"/>
    </source>
</evidence>
<reference evidence="7 8" key="1">
    <citation type="submission" date="2020-10" db="EMBL/GenBank/DDBJ databases">
        <title>Phylogeny of dyella-like bacteria.</title>
        <authorList>
            <person name="Fu J."/>
        </authorList>
    </citation>
    <scope>NUCLEOTIDE SEQUENCE [LARGE SCALE GENOMIC DNA]</scope>
    <source>
        <strain evidence="7 8">DHG40</strain>
    </source>
</reference>
<dbReference type="GO" id="GO:0008761">
    <property type="term" value="F:UDP-N-acetylglucosamine 2-epimerase activity"/>
    <property type="evidence" value="ECO:0007669"/>
    <property type="project" value="UniProtKB-EC"/>
</dbReference>
<dbReference type="InterPro" id="IPR029767">
    <property type="entry name" value="WecB-like"/>
</dbReference>
<evidence type="ECO:0000313" key="7">
    <source>
        <dbReference type="EMBL" id="MFK2854951.1"/>
    </source>
</evidence>
<dbReference type="InterPro" id="IPR003331">
    <property type="entry name" value="UDP_GlcNAc_Epimerase_2_dom"/>
</dbReference>
<comment type="similarity">
    <text evidence="3 5">Belongs to the UDP-N-acetylglucosamine 2-epimerase family.</text>
</comment>
<organism evidence="7 8">
    <name type="scientific">Dyella humi</name>
    <dbReference type="NCBI Taxonomy" id="1770547"/>
    <lineage>
        <taxon>Bacteria</taxon>
        <taxon>Pseudomonadati</taxon>
        <taxon>Pseudomonadota</taxon>
        <taxon>Gammaproteobacteria</taxon>
        <taxon>Lysobacterales</taxon>
        <taxon>Rhodanobacteraceae</taxon>
        <taxon>Dyella</taxon>
    </lineage>
</organism>
<evidence type="ECO:0000313" key="8">
    <source>
        <dbReference type="Proteomes" id="UP001620409"/>
    </source>
</evidence>
<name>A0ABW8IL02_9GAMM</name>
<dbReference type="EC" id="5.1.3.14" evidence="4"/>
<dbReference type="PANTHER" id="PTHR43174">
    <property type="entry name" value="UDP-N-ACETYLGLUCOSAMINE 2-EPIMERASE"/>
    <property type="match status" value="1"/>
</dbReference>